<dbReference type="InterPro" id="IPR056845">
    <property type="entry name" value="LRR_Zer-1"/>
</dbReference>
<evidence type="ECO:0000259" key="1">
    <source>
        <dbReference type="Pfam" id="PF25013"/>
    </source>
</evidence>
<keyword evidence="2" id="KW-1185">Reference proteome</keyword>
<name>A0A0M3HLY5_ASCLU</name>
<protein>
    <submittedName>
        <fullName evidence="3">NB-ARC domain-containing protein</fullName>
    </submittedName>
</protein>
<accession>A0A0M3HLY5</accession>
<dbReference type="AlphaFoldDB" id="A0A0M3HLY5"/>
<proteinExistence type="predicted"/>
<dbReference type="WBParaSite" id="ALUE_0000253001-mRNA-1">
    <property type="protein sequence ID" value="ALUE_0000253001-mRNA-1"/>
    <property type="gene ID" value="ALUE_0000253001"/>
</dbReference>
<sequence>KRGHSEDDETVNDFLHRVLSPLKCIERLDLSHWQRVDDLHCLHPLALSTLILYDVPDLYRALDNIVQITTLKIIMASIFRFLDLSQSSKETGTYPRPVTALHRIVTSLRHLTHLDISSTNLASQPSTYDRPFKG</sequence>
<evidence type="ECO:0000313" key="3">
    <source>
        <dbReference type="WBParaSite" id="ALUE_0000253001-mRNA-1"/>
    </source>
</evidence>
<organism evidence="2 3">
    <name type="scientific">Ascaris lumbricoides</name>
    <name type="common">Giant roundworm</name>
    <dbReference type="NCBI Taxonomy" id="6252"/>
    <lineage>
        <taxon>Eukaryota</taxon>
        <taxon>Metazoa</taxon>
        <taxon>Ecdysozoa</taxon>
        <taxon>Nematoda</taxon>
        <taxon>Chromadorea</taxon>
        <taxon>Rhabditida</taxon>
        <taxon>Spirurina</taxon>
        <taxon>Ascaridomorpha</taxon>
        <taxon>Ascaridoidea</taxon>
        <taxon>Ascarididae</taxon>
        <taxon>Ascaris</taxon>
    </lineage>
</organism>
<dbReference type="Pfam" id="PF25013">
    <property type="entry name" value="LRR_Zer-1"/>
    <property type="match status" value="1"/>
</dbReference>
<reference evidence="3" key="1">
    <citation type="submission" date="2017-02" db="UniProtKB">
        <authorList>
            <consortium name="WormBaseParasite"/>
        </authorList>
    </citation>
    <scope>IDENTIFICATION</scope>
</reference>
<dbReference type="Proteomes" id="UP000036681">
    <property type="component" value="Unplaced"/>
</dbReference>
<feature type="domain" description="Zer-1-like leucine-rich repeats region" evidence="1">
    <location>
        <begin position="17"/>
        <end position="133"/>
    </location>
</feature>
<evidence type="ECO:0000313" key="2">
    <source>
        <dbReference type="Proteomes" id="UP000036681"/>
    </source>
</evidence>